<accession>A0A0F9FAW7</accession>
<organism evidence="1">
    <name type="scientific">marine sediment metagenome</name>
    <dbReference type="NCBI Taxonomy" id="412755"/>
    <lineage>
        <taxon>unclassified sequences</taxon>
        <taxon>metagenomes</taxon>
        <taxon>ecological metagenomes</taxon>
    </lineage>
</organism>
<dbReference type="AlphaFoldDB" id="A0A0F9FAW7"/>
<comment type="caution">
    <text evidence="1">The sequence shown here is derived from an EMBL/GenBank/DDBJ whole genome shotgun (WGS) entry which is preliminary data.</text>
</comment>
<protein>
    <submittedName>
        <fullName evidence="1">Uncharacterized protein</fullName>
    </submittedName>
</protein>
<evidence type="ECO:0000313" key="1">
    <source>
        <dbReference type="EMBL" id="KKL83353.1"/>
    </source>
</evidence>
<proteinExistence type="predicted"/>
<name>A0A0F9FAW7_9ZZZZ</name>
<sequence>MSSKTVKKKAHSIPGKKIDVEKPINFRNIVINFSEFSKSEKLGHIYFGDEKIPFQERHHIYQSIIRKEFTNAVKEFIKVKSLKKTIG</sequence>
<dbReference type="EMBL" id="LAZR01022002">
    <property type="protein sequence ID" value="KKL83353.1"/>
    <property type="molecule type" value="Genomic_DNA"/>
</dbReference>
<reference evidence="1" key="1">
    <citation type="journal article" date="2015" name="Nature">
        <title>Complex archaea that bridge the gap between prokaryotes and eukaryotes.</title>
        <authorList>
            <person name="Spang A."/>
            <person name="Saw J.H."/>
            <person name="Jorgensen S.L."/>
            <person name="Zaremba-Niedzwiedzka K."/>
            <person name="Martijn J."/>
            <person name="Lind A.E."/>
            <person name="van Eijk R."/>
            <person name="Schleper C."/>
            <person name="Guy L."/>
            <person name="Ettema T.J."/>
        </authorList>
    </citation>
    <scope>NUCLEOTIDE SEQUENCE</scope>
</reference>
<gene>
    <name evidence="1" type="ORF">LCGC14_1975620</name>
</gene>